<protein>
    <submittedName>
        <fullName evidence="1">Uncharacterized protein</fullName>
    </submittedName>
</protein>
<gene>
    <name evidence="1" type="ORF">SLEP1_g58530</name>
</gene>
<comment type="caution">
    <text evidence="1">The sequence shown here is derived from an EMBL/GenBank/DDBJ whole genome shotgun (WGS) entry which is preliminary data.</text>
</comment>
<feature type="non-terminal residue" evidence="1">
    <location>
        <position position="1"/>
    </location>
</feature>
<evidence type="ECO:0000313" key="1">
    <source>
        <dbReference type="EMBL" id="GKV51913.1"/>
    </source>
</evidence>
<reference evidence="1 2" key="1">
    <citation type="journal article" date="2021" name="Commun. Biol.">
        <title>The genome of Shorea leprosula (Dipterocarpaceae) highlights the ecological relevance of drought in aseasonal tropical rainforests.</title>
        <authorList>
            <person name="Ng K.K.S."/>
            <person name="Kobayashi M.J."/>
            <person name="Fawcett J.A."/>
            <person name="Hatakeyama M."/>
            <person name="Paape T."/>
            <person name="Ng C.H."/>
            <person name="Ang C.C."/>
            <person name="Tnah L.H."/>
            <person name="Lee C.T."/>
            <person name="Nishiyama T."/>
            <person name="Sese J."/>
            <person name="O'Brien M.J."/>
            <person name="Copetti D."/>
            <person name="Mohd Noor M.I."/>
            <person name="Ong R.C."/>
            <person name="Putra M."/>
            <person name="Sireger I.Z."/>
            <person name="Indrioko S."/>
            <person name="Kosugi Y."/>
            <person name="Izuno A."/>
            <person name="Isagi Y."/>
            <person name="Lee S.L."/>
            <person name="Shimizu K.K."/>
        </authorList>
    </citation>
    <scope>NUCLEOTIDE SEQUENCE [LARGE SCALE GENOMIC DNA]</scope>
    <source>
        <strain evidence="1">214</strain>
    </source>
</reference>
<proteinExistence type="predicted"/>
<keyword evidence="2" id="KW-1185">Reference proteome</keyword>
<accession>A0AAV5MR40</accession>
<name>A0AAV5MR40_9ROSI</name>
<sequence length="11" mass="1158">TPENSPKASEV</sequence>
<evidence type="ECO:0000313" key="2">
    <source>
        <dbReference type="Proteomes" id="UP001054252"/>
    </source>
</evidence>
<dbReference type="EMBL" id="BPVZ01000563">
    <property type="protein sequence ID" value="GKV51913.1"/>
    <property type="molecule type" value="Genomic_DNA"/>
</dbReference>
<organism evidence="1 2">
    <name type="scientific">Rubroshorea leprosula</name>
    <dbReference type="NCBI Taxonomy" id="152421"/>
    <lineage>
        <taxon>Eukaryota</taxon>
        <taxon>Viridiplantae</taxon>
        <taxon>Streptophyta</taxon>
        <taxon>Embryophyta</taxon>
        <taxon>Tracheophyta</taxon>
        <taxon>Spermatophyta</taxon>
        <taxon>Magnoliopsida</taxon>
        <taxon>eudicotyledons</taxon>
        <taxon>Gunneridae</taxon>
        <taxon>Pentapetalae</taxon>
        <taxon>rosids</taxon>
        <taxon>malvids</taxon>
        <taxon>Malvales</taxon>
        <taxon>Dipterocarpaceae</taxon>
        <taxon>Rubroshorea</taxon>
    </lineage>
</organism>
<dbReference type="Proteomes" id="UP001054252">
    <property type="component" value="Unassembled WGS sequence"/>
</dbReference>